<dbReference type="RefSeq" id="WP_305067440.1">
    <property type="nucleotide sequence ID" value="NZ_JACRTF010000001.1"/>
</dbReference>
<organism evidence="1 2">
    <name type="scientific">Jilunia laotingensis</name>
    <dbReference type="NCBI Taxonomy" id="2763675"/>
    <lineage>
        <taxon>Bacteria</taxon>
        <taxon>Pseudomonadati</taxon>
        <taxon>Bacteroidota</taxon>
        <taxon>Bacteroidia</taxon>
        <taxon>Bacteroidales</taxon>
        <taxon>Bacteroidaceae</taxon>
        <taxon>Jilunia</taxon>
    </lineage>
</organism>
<name>A0A926IQC0_9BACT</name>
<evidence type="ECO:0000313" key="2">
    <source>
        <dbReference type="Proteomes" id="UP000651085"/>
    </source>
</evidence>
<dbReference type="AlphaFoldDB" id="A0A926IQC0"/>
<gene>
    <name evidence="1" type="ORF">H8744_04715</name>
</gene>
<sequence length="169" mass="19334">MDCRYVEQLLGRYWQCETSLEEESELRSFFSKEEVPAHLLQYKDLFVYQQVQKEVGLGEDFDARILAQVEAPVVKAKRLTLVGRFMPLFKAAAVIAVMLSLGNVAQHTFFADEALDYNYDMYTDTYDDPEVAYKQVSSALMMVSEGINKSQDQQLADSLKNSAVEMMKE</sequence>
<accession>A0A926IQC0</accession>
<keyword evidence="2" id="KW-1185">Reference proteome</keyword>
<proteinExistence type="predicted"/>
<reference evidence="1" key="1">
    <citation type="submission" date="2020-08" db="EMBL/GenBank/DDBJ databases">
        <title>Genome public.</title>
        <authorList>
            <person name="Liu C."/>
            <person name="Sun Q."/>
        </authorList>
    </citation>
    <scope>NUCLEOTIDE SEQUENCE</scope>
    <source>
        <strain evidence="1">N12</strain>
    </source>
</reference>
<dbReference type="Proteomes" id="UP000651085">
    <property type="component" value="Unassembled WGS sequence"/>
</dbReference>
<protein>
    <submittedName>
        <fullName evidence="1">Uncharacterized protein</fullName>
    </submittedName>
</protein>
<evidence type="ECO:0000313" key="1">
    <source>
        <dbReference type="EMBL" id="MBC8592558.1"/>
    </source>
</evidence>
<comment type="caution">
    <text evidence="1">The sequence shown here is derived from an EMBL/GenBank/DDBJ whole genome shotgun (WGS) entry which is preliminary data.</text>
</comment>
<dbReference type="EMBL" id="JACRTF010000001">
    <property type="protein sequence ID" value="MBC8592558.1"/>
    <property type="molecule type" value="Genomic_DNA"/>
</dbReference>